<dbReference type="Pfam" id="PF19701">
    <property type="entry name" value="DUF6199"/>
    <property type="match status" value="1"/>
</dbReference>
<name>A0A4R4EB91_9BACL</name>
<dbReference type="InterPro" id="IPR045679">
    <property type="entry name" value="DUF6199"/>
</dbReference>
<gene>
    <name evidence="3" type="ORF">E0485_13365</name>
</gene>
<comment type="caution">
    <text evidence="3">The sequence shown here is derived from an EMBL/GenBank/DDBJ whole genome shotgun (WGS) entry which is preliminary data.</text>
</comment>
<evidence type="ECO:0000313" key="3">
    <source>
        <dbReference type="EMBL" id="TCZ76577.1"/>
    </source>
</evidence>
<organism evidence="3 4">
    <name type="scientific">Paenibacillus albiflavus</name>
    <dbReference type="NCBI Taxonomy" id="2545760"/>
    <lineage>
        <taxon>Bacteria</taxon>
        <taxon>Bacillati</taxon>
        <taxon>Bacillota</taxon>
        <taxon>Bacilli</taxon>
        <taxon>Bacillales</taxon>
        <taxon>Paenibacillaceae</taxon>
        <taxon>Paenibacillus</taxon>
    </lineage>
</organism>
<keyword evidence="1" id="KW-0472">Membrane</keyword>
<feature type="domain" description="DUF6199" evidence="2">
    <location>
        <begin position="5"/>
        <end position="62"/>
    </location>
</feature>
<accession>A0A4R4EB91</accession>
<reference evidence="3 4" key="1">
    <citation type="submission" date="2019-03" db="EMBL/GenBank/DDBJ databases">
        <authorList>
            <person name="Kim M.K.M."/>
        </authorList>
    </citation>
    <scope>NUCLEOTIDE SEQUENCE [LARGE SCALE GENOMIC DNA]</scope>
    <source>
        <strain evidence="3 4">18JY21-1</strain>
    </source>
</reference>
<feature type="transmembrane region" description="Helical" evidence="1">
    <location>
        <begin position="47"/>
        <end position="68"/>
    </location>
</feature>
<feature type="transmembrane region" description="Helical" evidence="1">
    <location>
        <begin position="5"/>
        <end position="27"/>
    </location>
</feature>
<dbReference type="AlphaFoldDB" id="A0A4R4EB91"/>
<evidence type="ECO:0000313" key="4">
    <source>
        <dbReference type="Proteomes" id="UP000295418"/>
    </source>
</evidence>
<sequence length="176" mass="19869">MLIIFLLIVIIFGIINIFSPQAGWYLTIGWKFKDAEPSDAALFVQRLSGIIGSIIAIIVLISTISSSIHESNWPAKFKERMQPALIAEMHTRDYSYSNDEIARIVELIKQSNITRNGPQDYSFGYNASLEIKFIDGSSETIYVMSGLEIQPWGVDVKYRFENSELSRLIIAKGSIE</sequence>
<keyword evidence="1" id="KW-1133">Transmembrane helix</keyword>
<dbReference type="RefSeq" id="WP_132418549.1">
    <property type="nucleotide sequence ID" value="NZ_SKFG01000012.1"/>
</dbReference>
<protein>
    <recommendedName>
        <fullName evidence="2">DUF6199 domain-containing protein</fullName>
    </recommendedName>
</protein>
<dbReference type="EMBL" id="SKFG01000012">
    <property type="protein sequence ID" value="TCZ76577.1"/>
    <property type="molecule type" value="Genomic_DNA"/>
</dbReference>
<proteinExistence type="predicted"/>
<keyword evidence="4" id="KW-1185">Reference proteome</keyword>
<evidence type="ECO:0000259" key="2">
    <source>
        <dbReference type="Pfam" id="PF19701"/>
    </source>
</evidence>
<dbReference type="OrthoDB" id="2088419at2"/>
<evidence type="ECO:0000256" key="1">
    <source>
        <dbReference type="SAM" id="Phobius"/>
    </source>
</evidence>
<keyword evidence="1" id="KW-0812">Transmembrane</keyword>
<dbReference type="Proteomes" id="UP000295418">
    <property type="component" value="Unassembled WGS sequence"/>
</dbReference>